<dbReference type="RefSeq" id="WP_281379399.1">
    <property type="nucleotide sequence ID" value="NZ_JACHEU010000001.1"/>
</dbReference>
<gene>
    <name evidence="1" type="ORF">HNR59_001305</name>
</gene>
<protein>
    <submittedName>
        <fullName evidence="1">NAD(P)-dependent dehydrogenase (Short-subunit alcohol dehydrogenase family)</fullName>
    </submittedName>
</protein>
<evidence type="ECO:0000313" key="2">
    <source>
        <dbReference type="Proteomes" id="UP000533306"/>
    </source>
</evidence>
<dbReference type="EMBL" id="JACHEU010000001">
    <property type="protein sequence ID" value="MBB6011960.1"/>
    <property type="molecule type" value="Genomic_DNA"/>
</dbReference>
<keyword evidence="2" id="KW-1185">Reference proteome</keyword>
<evidence type="ECO:0000313" key="1">
    <source>
        <dbReference type="EMBL" id="MBB6011960.1"/>
    </source>
</evidence>
<proteinExistence type="predicted"/>
<organism evidence="1 2">
    <name type="scientific">Aquamicrobium lusatiense</name>
    <dbReference type="NCBI Taxonomy" id="89772"/>
    <lineage>
        <taxon>Bacteria</taxon>
        <taxon>Pseudomonadati</taxon>
        <taxon>Pseudomonadota</taxon>
        <taxon>Alphaproteobacteria</taxon>
        <taxon>Hyphomicrobiales</taxon>
        <taxon>Phyllobacteriaceae</taxon>
        <taxon>Aquamicrobium</taxon>
    </lineage>
</organism>
<reference evidence="1 2" key="1">
    <citation type="submission" date="2020-08" db="EMBL/GenBank/DDBJ databases">
        <title>Genomic Encyclopedia of Type Strains, Phase IV (KMG-IV): sequencing the most valuable type-strain genomes for metagenomic binning, comparative biology and taxonomic classification.</title>
        <authorList>
            <person name="Goeker M."/>
        </authorList>
    </citation>
    <scope>NUCLEOTIDE SEQUENCE [LARGE SCALE GENOMIC DNA]</scope>
    <source>
        <strain evidence="1 2">DSM 11099</strain>
    </source>
</reference>
<dbReference type="Proteomes" id="UP000533306">
    <property type="component" value="Unassembled WGS sequence"/>
</dbReference>
<name>A0A7W9S148_9HYPH</name>
<dbReference type="AlphaFoldDB" id="A0A7W9S148"/>
<comment type="caution">
    <text evidence="1">The sequence shown here is derived from an EMBL/GenBank/DDBJ whole genome shotgun (WGS) entry which is preliminary data.</text>
</comment>
<sequence>MEIAGRIAVGTGAVGGIGRALALAKSLSADFFDLLQRAGKDS</sequence>
<accession>A0A7W9S148</accession>